<dbReference type="PANTHER" id="PTHR48111:SF40">
    <property type="entry name" value="PHOSPHATE REGULON TRANSCRIPTIONAL REGULATORY PROTEIN PHOB"/>
    <property type="match status" value="1"/>
</dbReference>
<dbReference type="InterPro" id="IPR011006">
    <property type="entry name" value="CheY-like_superfamily"/>
</dbReference>
<dbReference type="Proteomes" id="UP001156691">
    <property type="component" value="Unassembled WGS sequence"/>
</dbReference>
<dbReference type="Gene3D" id="1.10.10.10">
    <property type="entry name" value="Winged helix-like DNA-binding domain superfamily/Winged helix DNA-binding domain"/>
    <property type="match status" value="1"/>
</dbReference>
<evidence type="ECO:0000256" key="1">
    <source>
        <dbReference type="ARBA" id="ARBA00022553"/>
    </source>
</evidence>
<organism evidence="8 9">
    <name type="scientific">Devosia nitrariae</name>
    <dbReference type="NCBI Taxonomy" id="2071872"/>
    <lineage>
        <taxon>Bacteria</taxon>
        <taxon>Pseudomonadati</taxon>
        <taxon>Pseudomonadota</taxon>
        <taxon>Alphaproteobacteria</taxon>
        <taxon>Hyphomicrobiales</taxon>
        <taxon>Devosiaceae</taxon>
        <taxon>Devosia</taxon>
    </lineage>
</organism>
<evidence type="ECO:0000256" key="3">
    <source>
        <dbReference type="ARBA" id="ARBA00023125"/>
    </source>
</evidence>
<dbReference type="GO" id="GO:0003677">
    <property type="term" value="F:DNA binding"/>
    <property type="evidence" value="ECO:0007669"/>
    <property type="project" value="UniProtKB-KW"/>
</dbReference>
<comment type="caution">
    <text evidence="8">The sequence shown here is derived from an EMBL/GenBank/DDBJ whole genome shotgun (WGS) entry which is preliminary data.</text>
</comment>
<dbReference type="PANTHER" id="PTHR48111">
    <property type="entry name" value="REGULATOR OF RPOS"/>
    <property type="match status" value="1"/>
</dbReference>
<feature type="DNA-binding region" description="OmpR/PhoB-type" evidence="5">
    <location>
        <begin position="129"/>
        <end position="227"/>
    </location>
</feature>
<dbReference type="InterPro" id="IPR036388">
    <property type="entry name" value="WH-like_DNA-bd_sf"/>
</dbReference>
<proteinExistence type="predicted"/>
<dbReference type="InterPro" id="IPR016032">
    <property type="entry name" value="Sig_transdc_resp-reg_C-effctor"/>
</dbReference>
<dbReference type="CDD" id="cd00383">
    <property type="entry name" value="trans_reg_C"/>
    <property type="match status" value="1"/>
</dbReference>
<dbReference type="SUPFAM" id="SSF52172">
    <property type="entry name" value="CheY-like"/>
    <property type="match status" value="1"/>
</dbReference>
<dbReference type="Pfam" id="PF00072">
    <property type="entry name" value="Response_reg"/>
    <property type="match status" value="1"/>
</dbReference>
<sequence>MTLRILVIDTDAEFTSAIYDHFEHNGDIVDVTERADEAKLKISELPPDLVVLAWRLADASGIELCRQLRLRRDSAQLPIIMLTERTDEAARVRCLETGADDVLTKPVSTSELLAHVNAVVRRHRPHLIVEALRLGGIELNRFTHRVQYMGRELKMSPVEFRLLMKLMENSGRIMPRALLLDQVWGSDVYINERTVDVHIARLRSCLRGTTADNAIQTVRGLGYSFVA</sequence>
<keyword evidence="3 5" id="KW-0238">DNA-binding</keyword>
<dbReference type="RefSeq" id="WP_284341235.1">
    <property type="nucleotide sequence ID" value="NZ_BSNS01000012.1"/>
</dbReference>
<comment type="caution">
    <text evidence="4">Lacks conserved residue(s) required for the propagation of feature annotation.</text>
</comment>
<evidence type="ECO:0000256" key="5">
    <source>
        <dbReference type="PROSITE-ProRule" id="PRU01091"/>
    </source>
</evidence>
<dbReference type="SMART" id="SM00448">
    <property type="entry name" value="REC"/>
    <property type="match status" value="1"/>
</dbReference>
<dbReference type="Pfam" id="PF00486">
    <property type="entry name" value="Trans_reg_C"/>
    <property type="match status" value="1"/>
</dbReference>
<keyword evidence="1" id="KW-0597">Phosphoprotein</keyword>
<keyword evidence="9" id="KW-1185">Reference proteome</keyword>
<name>A0ABQ5W6X2_9HYPH</name>
<dbReference type="PROSITE" id="PS51755">
    <property type="entry name" value="OMPR_PHOB"/>
    <property type="match status" value="1"/>
</dbReference>
<evidence type="ECO:0000259" key="6">
    <source>
        <dbReference type="PROSITE" id="PS50110"/>
    </source>
</evidence>
<dbReference type="SMART" id="SM00862">
    <property type="entry name" value="Trans_reg_C"/>
    <property type="match status" value="1"/>
</dbReference>
<evidence type="ECO:0000313" key="8">
    <source>
        <dbReference type="EMBL" id="GLQ55824.1"/>
    </source>
</evidence>
<dbReference type="InterPro" id="IPR039420">
    <property type="entry name" value="WalR-like"/>
</dbReference>
<dbReference type="InterPro" id="IPR001789">
    <property type="entry name" value="Sig_transdc_resp-reg_receiver"/>
</dbReference>
<reference evidence="9" key="1">
    <citation type="journal article" date="2019" name="Int. J. Syst. Evol. Microbiol.">
        <title>The Global Catalogue of Microorganisms (GCM) 10K type strain sequencing project: providing services to taxonomists for standard genome sequencing and annotation.</title>
        <authorList>
            <consortium name="The Broad Institute Genomics Platform"/>
            <consortium name="The Broad Institute Genome Sequencing Center for Infectious Disease"/>
            <person name="Wu L."/>
            <person name="Ma J."/>
        </authorList>
    </citation>
    <scope>NUCLEOTIDE SEQUENCE [LARGE SCALE GENOMIC DNA]</scope>
    <source>
        <strain evidence="9">NBRC 112416</strain>
    </source>
</reference>
<protein>
    <submittedName>
        <fullName evidence="8">DNA-binding response regulator</fullName>
    </submittedName>
</protein>
<dbReference type="InterPro" id="IPR001867">
    <property type="entry name" value="OmpR/PhoB-type_DNA-bd"/>
</dbReference>
<feature type="domain" description="OmpR/PhoB-type" evidence="7">
    <location>
        <begin position="129"/>
        <end position="227"/>
    </location>
</feature>
<accession>A0ABQ5W6X2</accession>
<evidence type="ECO:0000313" key="9">
    <source>
        <dbReference type="Proteomes" id="UP001156691"/>
    </source>
</evidence>
<dbReference type="PROSITE" id="PS50110">
    <property type="entry name" value="RESPONSE_REGULATORY"/>
    <property type="match status" value="1"/>
</dbReference>
<feature type="domain" description="Response regulatory" evidence="6">
    <location>
        <begin position="4"/>
        <end position="120"/>
    </location>
</feature>
<gene>
    <name evidence="8" type="primary">phoB_2</name>
    <name evidence="8" type="ORF">GCM10010862_30830</name>
</gene>
<dbReference type="EMBL" id="BSNS01000012">
    <property type="protein sequence ID" value="GLQ55824.1"/>
    <property type="molecule type" value="Genomic_DNA"/>
</dbReference>
<evidence type="ECO:0000259" key="7">
    <source>
        <dbReference type="PROSITE" id="PS51755"/>
    </source>
</evidence>
<evidence type="ECO:0000256" key="4">
    <source>
        <dbReference type="PROSITE-ProRule" id="PRU00169"/>
    </source>
</evidence>
<dbReference type="SUPFAM" id="SSF46894">
    <property type="entry name" value="C-terminal effector domain of the bipartite response regulators"/>
    <property type="match status" value="1"/>
</dbReference>
<evidence type="ECO:0000256" key="2">
    <source>
        <dbReference type="ARBA" id="ARBA00023012"/>
    </source>
</evidence>
<dbReference type="Gene3D" id="3.40.50.2300">
    <property type="match status" value="1"/>
</dbReference>
<keyword evidence="2" id="KW-0902">Two-component regulatory system</keyword>